<dbReference type="NCBIfam" id="TIGR02675">
    <property type="entry name" value="tape_meas_nterm"/>
    <property type="match status" value="1"/>
</dbReference>
<feature type="coiled-coil region" evidence="1">
    <location>
        <begin position="901"/>
        <end position="963"/>
    </location>
</feature>
<proteinExistence type="predicted"/>
<evidence type="ECO:0000313" key="3">
    <source>
        <dbReference type="EMBL" id="NML24582.1"/>
    </source>
</evidence>
<evidence type="ECO:0000259" key="2">
    <source>
        <dbReference type="Pfam" id="PF20155"/>
    </source>
</evidence>
<sequence>MALLSDDEVKLRLSVETIGAGGVTTLADKIDALAADAGNAAPHFQDLANEVRALGQQQIRVAGLEAAIASAKQAWAAVSEARHEVQALDKALADAKGAGANSQAIRVLQAELRAANGELAASEKAWSRQKDVLAETRAAAAGVGVDTRNLAGEQARLSGALASVTQRVEAQKAALETERAALEAVQVAARAQANEEARLAEIVEVSKTRQKLAAQELLAAETKAYAEAEAAAARASAAREAEAKAVESFSARTKKALSDAFSTTGTRSTAEIEADILQVNQALLKLGANAKVSGADFDRAFESGQARIAVLRAEMDGTGAATSRLSASTKTLAGEFKGLVAQLGGVYLAFQAGGMFVTANAQAESFARTMQLLTGSSEKAAAEMGYVRDAANRLGIEVKEASKSYTQLVAATKGTALEGEGARKVFESVAGAMATLGKSSAETNDALRAVNQMASKGTVQMEELKGQLGEALPGALKAAANGAGLTVAELSKMVETGGVLAEDLLPALAKGLDEMYKTGTANNDTFVANWARLKNAITDTFQVIGDTGLFRALVVVVEQVGLAVGGLTGAFVLLGKIFGITAGAIATFDWKHPIDSMVRWRDAVSQTADDIQKSLDKQKAAAQGAADKQKEAADAVEESGKKAASAAGDWLKIENAYTQVEQSSKKQIDNLKTLAAARDSEAASMKAYADTFGTQVEKLDAASNAAKEHEGALAALNAQVRADLEISRAKLASLEQERDADGKLTESKEKLREKLEETVKAKQAEADRTTQATAAAHSATLQAEAAASVYADHSKQVYALRDAWQAAEAEYQRLVALNAQGVNLAEEMKAADEARAKALLLYRDALSDATAAAERHVAAERQAASLQQSALQNDLYRANTILEVAKQRGNEKDIAEAQIAVWRIELQISEAQAAAARLEAEAMLLVAKAKRVELEASGELTEAKKAELAVMDANIKAKQLEAEKFDLIADRMKRLAYETKELKSSMYDLSESTDRVADSADNAAASYDGLTASIRSAGAARDGMVRDSAGNVLEIMVDTPRTVAERLKSLGVDDKRANQAARQFFDEYGNTQNTYGRFLDDAIQAEADRLLGRGAQQASTPVVRNVQVFQVDLSTNTGTSSISVSSADDAKRLVSALQELAARS</sequence>
<accession>A0A848FZZ3</accession>
<gene>
    <name evidence="3" type="ORF">HHL15_02405</name>
</gene>
<evidence type="ECO:0000313" key="4">
    <source>
        <dbReference type="Proteomes" id="UP000580043"/>
    </source>
</evidence>
<reference evidence="3 4" key="1">
    <citation type="submission" date="2020-04" db="EMBL/GenBank/DDBJ databases">
        <title>Zoogloea sp. G-4-1-14 isolated from soil.</title>
        <authorList>
            <person name="Dahal R.H."/>
        </authorList>
    </citation>
    <scope>NUCLEOTIDE SEQUENCE [LARGE SCALE GENOMIC DNA]</scope>
    <source>
        <strain evidence="3 4">G-4-1-14</strain>
    </source>
</reference>
<organism evidence="3 4">
    <name type="scientific">Zoogloea dura</name>
    <dbReference type="NCBI Taxonomy" id="2728840"/>
    <lineage>
        <taxon>Bacteria</taxon>
        <taxon>Pseudomonadati</taxon>
        <taxon>Pseudomonadota</taxon>
        <taxon>Betaproteobacteria</taxon>
        <taxon>Rhodocyclales</taxon>
        <taxon>Zoogloeaceae</taxon>
        <taxon>Zoogloea</taxon>
    </lineage>
</organism>
<dbReference type="AlphaFoldDB" id="A0A848FZZ3"/>
<keyword evidence="4" id="KW-1185">Reference proteome</keyword>
<dbReference type="Proteomes" id="UP000580043">
    <property type="component" value="Unassembled WGS sequence"/>
</dbReference>
<dbReference type="Pfam" id="PF20155">
    <property type="entry name" value="TMP_3"/>
    <property type="match status" value="1"/>
</dbReference>
<feature type="domain" description="Tape measure protein N-terminal" evidence="2">
    <location>
        <begin position="356"/>
        <end position="543"/>
    </location>
</feature>
<feature type="coiled-coil region" evidence="1">
    <location>
        <begin position="78"/>
        <end position="125"/>
    </location>
</feature>
<protein>
    <submittedName>
        <fullName evidence="3">Tape measure protein</fullName>
    </submittedName>
</protein>
<dbReference type="EMBL" id="JABBGA010000001">
    <property type="protein sequence ID" value="NML24582.1"/>
    <property type="molecule type" value="Genomic_DNA"/>
</dbReference>
<feature type="coiled-coil region" evidence="1">
    <location>
        <begin position="699"/>
        <end position="772"/>
    </location>
</feature>
<keyword evidence="1" id="KW-0175">Coiled coil</keyword>
<comment type="caution">
    <text evidence="3">The sequence shown here is derived from an EMBL/GenBank/DDBJ whole genome shotgun (WGS) entry which is preliminary data.</text>
</comment>
<dbReference type="InterPro" id="IPR013491">
    <property type="entry name" value="Tape_meas_N"/>
</dbReference>
<name>A0A848FZZ3_9RHOO</name>
<dbReference type="RefSeq" id="WP_169144198.1">
    <property type="nucleotide sequence ID" value="NZ_JABBGA010000001.1"/>
</dbReference>
<evidence type="ECO:0000256" key="1">
    <source>
        <dbReference type="SAM" id="Coils"/>
    </source>
</evidence>